<gene>
    <name evidence="1" type="ORF">GCM10008985_17320</name>
    <name evidence="2" type="ORF">MUK72_12910</name>
</gene>
<dbReference type="RefSeq" id="WP_244701587.1">
    <property type="nucleotide sequence ID" value="NZ_BAAADN010000026.1"/>
</dbReference>
<dbReference type="EMBL" id="CP095005">
    <property type="protein sequence ID" value="UOO94858.1"/>
    <property type="molecule type" value="Genomic_DNA"/>
</dbReference>
<sequence length="152" mass="16830">MRRENFDIHVTNTEWVAAGGEPGKPTVAIEFDGPNEVLQSRLAGTDDAVVDAEETDVNYRFHSAENEGVLSITNRITGDFVLELNADADGVLDFIRAARAYGEHTDDDGRYRITVEQDGERLLAHEKSTFLVYNEDGNLVRQHSLIPGGVEL</sequence>
<evidence type="ECO:0000313" key="2">
    <source>
        <dbReference type="EMBL" id="UOO94858.1"/>
    </source>
</evidence>
<dbReference type="AlphaFoldDB" id="A0AAV3SH96"/>
<evidence type="ECO:0000313" key="1">
    <source>
        <dbReference type="EMBL" id="GAA0461352.1"/>
    </source>
</evidence>
<proteinExistence type="predicted"/>
<dbReference type="Proteomes" id="UP001500962">
    <property type="component" value="Unassembled WGS sequence"/>
</dbReference>
<organism evidence="1 4">
    <name type="scientific">Halococcus dombrowskii</name>
    <dbReference type="NCBI Taxonomy" id="179637"/>
    <lineage>
        <taxon>Archaea</taxon>
        <taxon>Methanobacteriati</taxon>
        <taxon>Methanobacteriota</taxon>
        <taxon>Stenosarchaea group</taxon>
        <taxon>Halobacteria</taxon>
        <taxon>Halobacteriales</taxon>
        <taxon>Halococcaceae</taxon>
        <taxon>Halococcus</taxon>
    </lineage>
</organism>
<accession>A0AAV3SH96</accession>
<name>A0AAV3SH96_HALDO</name>
<evidence type="ECO:0000313" key="4">
    <source>
        <dbReference type="Proteomes" id="UP001500962"/>
    </source>
</evidence>
<reference evidence="1" key="1">
    <citation type="journal article" date="2014" name="Int. J. Syst. Evol. Microbiol.">
        <title>Complete genome sequence of Corynebacterium casei LMG S-19264T (=DSM 44701T), isolated from a smear-ripened cheese.</title>
        <authorList>
            <consortium name="US DOE Joint Genome Institute (JGI-PGF)"/>
            <person name="Walter F."/>
            <person name="Albersmeier A."/>
            <person name="Kalinowski J."/>
            <person name="Ruckert C."/>
        </authorList>
    </citation>
    <scope>NUCLEOTIDE SEQUENCE</scope>
    <source>
        <strain evidence="1">JCM 12289</strain>
    </source>
</reference>
<dbReference type="KEGG" id="hdo:MUK72_12910"/>
<protein>
    <submittedName>
        <fullName evidence="1">DUF5793 family protein</fullName>
    </submittedName>
</protein>
<dbReference type="Pfam" id="PF19106">
    <property type="entry name" value="DUF5793"/>
    <property type="match status" value="1"/>
</dbReference>
<dbReference type="InterPro" id="IPR043811">
    <property type="entry name" value="DUF5793"/>
</dbReference>
<keyword evidence="3" id="KW-1185">Reference proteome</keyword>
<reference evidence="1" key="3">
    <citation type="submission" date="2023-12" db="EMBL/GenBank/DDBJ databases">
        <authorList>
            <person name="Sun Q."/>
            <person name="Inoue M."/>
        </authorList>
    </citation>
    <scope>NUCLEOTIDE SEQUENCE</scope>
    <source>
        <strain evidence="1">JCM 12289</strain>
    </source>
</reference>
<dbReference type="Proteomes" id="UP000830542">
    <property type="component" value="Chromosome"/>
</dbReference>
<evidence type="ECO:0000313" key="3">
    <source>
        <dbReference type="Proteomes" id="UP000830542"/>
    </source>
</evidence>
<dbReference type="GeneID" id="71762764"/>
<reference evidence="2" key="2">
    <citation type="submission" date="2022-04" db="EMBL/GenBank/DDBJ databases">
        <title>Sequencing and genomic assembly of Halococcus dombrowskii.</title>
        <authorList>
            <person name="Lim S.W."/>
            <person name="MacLea K.S."/>
        </authorList>
    </citation>
    <scope>NUCLEOTIDE SEQUENCE</scope>
    <source>
        <strain evidence="2">H4</strain>
    </source>
</reference>
<dbReference type="EMBL" id="BAAADN010000026">
    <property type="protein sequence ID" value="GAA0461352.1"/>
    <property type="molecule type" value="Genomic_DNA"/>
</dbReference>